<sequence length="494" mass="58312">MDDKCINSKIKSNIGFYPIDQVNCFSRAFGICLNSFDQSLSNLFYMVNNYDKCYHINGISESKELFAREINTFELVCDLRVSKAYSKDDLFSLLEEHISMNNPVIVPVNLREIYYSDYYQESDWEHPIIIKGFDRPKKILYILDHTQIKSDDQQELEFSIEYETLFKAYKSYFDNIAVDEEEFILIFEKRSNEPLVISRLLDHCLRIIFENEASSVEIKKLANKGNLNKRVLNMPKYKELFFSIMINEMSQFGYLMQNDVELLTNNKLKLIDKWRTYILKSYKNRLKGESYFCEKELEEIRSLENQIWQQLKLRYLDNFGQASILNVSQTTTIENNEDNIITQQEKNIYFTFDGNKIYNTWLGDDSPKIMFKKSSKVDFKINVKVIENKEFSDFAAGIVIRIKDDVYYFALDSGRRINLDRKGKEESINENIIQTNEVELMIHFSESNCQFLYNCEGKVESLCILDLNANEIEYGIGCKTYFYPRPLIVEMKVL</sequence>
<evidence type="ECO:0000313" key="2">
    <source>
        <dbReference type="Proteomes" id="UP001250218"/>
    </source>
</evidence>
<evidence type="ECO:0000313" key="1">
    <source>
        <dbReference type="EMBL" id="MDT2946485.1"/>
    </source>
</evidence>
<dbReference type="Proteomes" id="UP001250218">
    <property type="component" value="Unassembled WGS sequence"/>
</dbReference>
<dbReference type="AlphaFoldDB" id="A0AAP5PB76"/>
<protein>
    <submittedName>
        <fullName evidence="1">Uncharacterized protein</fullName>
    </submittedName>
</protein>
<organism evidence="1 2">
    <name type="scientific">Lactococcus lactis</name>
    <dbReference type="NCBI Taxonomy" id="1358"/>
    <lineage>
        <taxon>Bacteria</taxon>
        <taxon>Bacillati</taxon>
        <taxon>Bacillota</taxon>
        <taxon>Bacilli</taxon>
        <taxon>Lactobacillales</taxon>
        <taxon>Streptococcaceae</taxon>
        <taxon>Lactococcus</taxon>
    </lineage>
</organism>
<dbReference type="EMBL" id="JARQDL010000010">
    <property type="protein sequence ID" value="MDT2946485.1"/>
    <property type="molecule type" value="Genomic_DNA"/>
</dbReference>
<dbReference type="RefSeq" id="WP_230318036.1">
    <property type="nucleotide sequence ID" value="NZ_JADPDJ010000018.1"/>
</dbReference>
<proteinExistence type="predicted"/>
<name>A0AAP5PB76_9LACT</name>
<accession>A0AAP5PB76</accession>
<reference evidence="1" key="1">
    <citation type="submission" date="2023-03" db="EMBL/GenBank/DDBJ databases">
        <authorList>
            <person name="Shen W."/>
            <person name="Cai J."/>
        </authorList>
    </citation>
    <scope>NUCLEOTIDE SEQUENCE</scope>
    <source>
        <strain evidence="1">Y37</strain>
    </source>
</reference>
<comment type="caution">
    <text evidence="1">The sequence shown here is derived from an EMBL/GenBank/DDBJ whole genome shotgun (WGS) entry which is preliminary data.</text>
</comment>
<gene>
    <name evidence="1" type="ORF">P7I04_10635</name>
</gene>